<proteinExistence type="inferred from homology"/>
<dbReference type="Pfam" id="PF07733">
    <property type="entry name" value="DNA_pol3_alpha"/>
    <property type="match status" value="1"/>
</dbReference>
<evidence type="ECO:0000256" key="2">
    <source>
        <dbReference type="ARBA" id="ARBA00022679"/>
    </source>
</evidence>
<dbReference type="InterPro" id="IPR004805">
    <property type="entry name" value="DnaE2/DnaE/PolC"/>
</dbReference>
<sequence length="1132" mass="124926">MSRFGREGAGSPAGVAPPGQEASVAGGLPPVLNALLRRLGDERELPDYAELQCRSNYSFLDGASHPEELVARARELGYRAIALTDECSVAGVVKAHVAMLEENETAGQRCEPLIQFVVGSSFRLHGEPESAPLELVALCQDREGYGNLVELITLARSRAVKGEYRIERRDFTDPPAGASDLSGLPNCLVILPLPYGATDAVLDEQVTWASAVFGERLWLGLCLLNRPRDAEHRARVLAAGARHRVPVVAVGDVRMHRRSCKPLLDTLAAIRLGQPVQACGYALAQNAEQHLRARDRLEMLYPPETLAESVRMARMCDFDLKRDLSYNYPEEIVPAGYSPAEYLCEQAYLGAAEKFPQGVPPAIAYCIEYELSLIAELRYEAYFLTVYDLVREARRRGILCQGRGSAANSVVCYCLGVTAADPLDTVPLFERFISKERNEPPDIDVDFEHQRREEVIQYIYQKYGRNRAALAAVVITYRSRGALRDVGKALGVDAAVIDAVAKGQQWWDGRSALLERMAEAGVDDTSPIAHLWAELVLRIHGFPRHLSQHPGGFVISRDQLSRIVPIENAAMPDRSVVQWDKDDLDAAGLLKVDVLALGMLTVLRRALAFVSAQRGEPWALHHIPPDCIPTYDMICRADTMGTFQIESRAQMSMLPRLRPREYYDLVIQVAIVRPGPIQGDMVHPYLRRRQKLERWTVPVAKDMPGKPRPPSLESALKRTLGVPIFQEQVMQIAVMAGGFSPGKADKLRRSMAAWRRKGGLEGFHDELIAGMVGNGYEREFADAIFRQMQGFGEYGFPESHAASFALLAYASAWLKHHHPQAFLAALLNSQPMGFYSPSQLVQDARRHGVRVLPVDVRYSGWEAALVRFDAPDDPCGQPLSAAVPMVPDDPCALRRVGVRLGLNQIKSLGEAAALRIEAARLRDGAFRSVADLALRAQLSRHDVQALAAADALRGLAGHRRAAAWQAADAVVQLDLLAEAEGAVVEPAPVLRAPSEAQEIVADYRALRLTLGRHPLALLRERLRGRGYLSSAELLDTPNGRRVWGCGIVVGRQRPGTAKGTVFVTLEDETGPLNVIVWPKVLETQRRALLGSRLMGVQGEWQQKEGVSHLIARRLVDLTAWLGQLETSSRDFH</sequence>
<keyword evidence="13" id="KW-1185">Reference proteome</keyword>
<dbReference type="Pfam" id="PF02811">
    <property type="entry name" value="PHP"/>
    <property type="match status" value="1"/>
</dbReference>
<dbReference type="Proteomes" id="UP000318405">
    <property type="component" value="Unassembled WGS sequence"/>
</dbReference>
<dbReference type="NCBIfam" id="NF004225">
    <property type="entry name" value="PRK05672.1"/>
    <property type="match status" value="1"/>
</dbReference>
<dbReference type="Pfam" id="PF14579">
    <property type="entry name" value="HHH_6"/>
    <property type="match status" value="1"/>
</dbReference>
<evidence type="ECO:0000256" key="5">
    <source>
        <dbReference type="ARBA" id="ARBA00022763"/>
    </source>
</evidence>
<evidence type="ECO:0000313" key="13">
    <source>
        <dbReference type="Proteomes" id="UP000318405"/>
    </source>
</evidence>
<dbReference type="NCBIfam" id="TIGR00594">
    <property type="entry name" value="polc"/>
    <property type="match status" value="1"/>
</dbReference>
<feature type="domain" description="Polymerase/histidinol phosphatase N-terminal" evidence="11">
    <location>
        <begin position="49"/>
        <end position="120"/>
    </location>
</feature>
<comment type="caution">
    <text evidence="12">The sequence shown here is derived from an EMBL/GenBank/DDBJ whole genome shotgun (WGS) entry which is preliminary data.</text>
</comment>
<keyword evidence="5 9" id="KW-0227">DNA damage</keyword>
<name>A0A556AFD6_9BURK</name>
<evidence type="ECO:0000313" key="12">
    <source>
        <dbReference type="EMBL" id="TSH91590.1"/>
    </source>
</evidence>
<dbReference type="EMBL" id="VLTJ01000035">
    <property type="protein sequence ID" value="TSH91590.1"/>
    <property type="molecule type" value="Genomic_DNA"/>
</dbReference>
<comment type="subcellular location">
    <subcellularLocation>
        <location evidence="9">Cytoplasm</location>
    </subcellularLocation>
</comment>
<dbReference type="AlphaFoldDB" id="A0A556AFD6"/>
<dbReference type="InterPro" id="IPR004013">
    <property type="entry name" value="PHP_dom"/>
</dbReference>
<dbReference type="InterPro" id="IPR011708">
    <property type="entry name" value="DNA_pol3_alpha_NTPase_dom"/>
</dbReference>
<evidence type="ECO:0000256" key="6">
    <source>
        <dbReference type="ARBA" id="ARBA00022932"/>
    </source>
</evidence>
<comment type="similarity">
    <text evidence="9">Belongs to the DNA polymerase type-C family. DnaE2 subfamily.</text>
</comment>
<dbReference type="PANTHER" id="PTHR32294">
    <property type="entry name" value="DNA POLYMERASE III SUBUNIT ALPHA"/>
    <property type="match status" value="1"/>
</dbReference>
<evidence type="ECO:0000256" key="10">
    <source>
        <dbReference type="SAM" id="MobiDB-lite"/>
    </source>
</evidence>
<evidence type="ECO:0000256" key="1">
    <source>
        <dbReference type="ARBA" id="ARBA00022490"/>
    </source>
</evidence>
<evidence type="ECO:0000256" key="4">
    <source>
        <dbReference type="ARBA" id="ARBA00022705"/>
    </source>
</evidence>
<keyword evidence="6 9" id="KW-0239">DNA-directed DNA polymerase</keyword>
<dbReference type="SUPFAM" id="SSF89550">
    <property type="entry name" value="PHP domain-like"/>
    <property type="match status" value="1"/>
</dbReference>
<evidence type="ECO:0000256" key="8">
    <source>
        <dbReference type="ARBA" id="ARBA00049244"/>
    </source>
</evidence>
<comment type="catalytic activity">
    <reaction evidence="8 9">
        <text>DNA(n) + a 2'-deoxyribonucleoside 5'-triphosphate = DNA(n+1) + diphosphate</text>
        <dbReference type="Rhea" id="RHEA:22508"/>
        <dbReference type="Rhea" id="RHEA-COMP:17339"/>
        <dbReference type="Rhea" id="RHEA-COMP:17340"/>
        <dbReference type="ChEBI" id="CHEBI:33019"/>
        <dbReference type="ChEBI" id="CHEBI:61560"/>
        <dbReference type="ChEBI" id="CHEBI:173112"/>
        <dbReference type="EC" id="2.7.7.7"/>
    </reaction>
</comment>
<dbReference type="Gene3D" id="3.20.20.140">
    <property type="entry name" value="Metal-dependent hydrolases"/>
    <property type="match status" value="1"/>
</dbReference>
<dbReference type="RefSeq" id="WP_143949762.1">
    <property type="nucleotide sequence ID" value="NZ_BAABMB010000006.1"/>
</dbReference>
<dbReference type="InterPro" id="IPR040982">
    <property type="entry name" value="DNA_pol3_finger"/>
</dbReference>
<dbReference type="CDD" id="cd07434">
    <property type="entry name" value="PHP_PolIIIA_DnaE2"/>
    <property type="match status" value="1"/>
</dbReference>
<dbReference type="InterPro" id="IPR016195">
    <property type="entry name" value="Pol/histidinol_Pase-like"/>
</dbReference>
<keyword evidence="7 9" id="KW-0234">DNA repair</keyword>
<keyword evidence="3 9" id="KW-0548">Nucleotidyltransferase</keyword>
<evidence type="ECO:0000256" key="9">
    <source>
        <dbReference type="HAMAP-Rule" id="MF_01902"/>
    </source>
</evidence>
<gene>
    <name evidence="9" type="primary">dnaE2</name>
    <name evidence="12" type="ORF">FOZ76_18490</name>
</gene>
<accession>A0A556AFD6</accession>
<evidence type="ECO:0000259" key="11">
    <source>
        <dbReference type="SMART" id="SM00481"/>
    </source>
</evidence>
<protein>
    <recommendedName>
        <fullName evidence="9">Error-prone DNA polymerase</fullName>
        <ecNumber evidence="9">2.7.7.7</ecNumber>
    </recommendedName>
</protein>
<keyword evidence="2 9" id="KW-0808">Transferase</keyword>
<dbReference type="OrthoDB" id="9803237at2"/>
<dbReference type="GO" id="GO:0006260">
    <property type="term" value="P:DNA replication"/>
    <property type="evidence" value="ECO:0007669"/>
    <property type="project" value="UniProtKB-KW"/>
</dbReference>
<dbReference type="GO" id="GO:0003887">
    <property type="term" value="F:DNA-directed DNA polymerase activity"/>
    <property type="evidence" value="ECO:0007669"/>
    <property type="project" value="UniProtKB-UniRule"/>
</dbReference>
<dbReference type="SMART" id="SM00481">
    <property type="entry name" value="POLIIIAc"/>
    <property type="match status" value="1"/>
</dbReference>
<comment type="function">
    <text evidence="9">DNA polymerase involved in damage-induced mutagenesis and translesion synthesis (TLS). It is not the major replicative DNA polymerase.</text>
</comment>
<evidence type="ECO:0000256" key="3">
    <source>
        <dbReference type="ARBA" id="ARBA00022695"/>
    </source>
</evidence>
<dbReference type="EC" id="2.7.7.7" evidence="9"/>
<evidence type="ECO:0000256" key="7">
    <source>
        <dbReference type="ARBA" id="ARBA00023204"/>
    </source>
</evidence>
<dbReference type="PANTHER" id="PTHR32294:SF4">
    <property type="entry name" value="ERROR-PRONE DNA POLYMERASE"/>
    <property type="match status" value="1"/>
</dbReference>
<dbReference type="GO" id="GO:0006281">
    <property type="term" value="P:DNA repair"/>
    <property type="evidence" value="ECO:0007669"/>
    <property type="project" value="UniProtKB-UniRule"/>
</dbReference>
<dbReference type="GO" id="GO:0005737">
    <property type="term" value="C:cytoplasm"/>
    <property type="evidence" value="ECO:0007669"/>
    <property type="project" value="UniProtKB-SubCell"/>
</dbReference>
<keyword evidence="1 9" id="KW-0963">Cytoplasm</keyword>
<dbReference type="Pfam" id="PF17657">
    <property type="entry name" value="DNA_pol3_finger"/>
    <property type="match status" value="1"/>
</dbReference>
<reference evidence="12 13" key="1">
    <citation type="submission" date="2019-07" db="EMBL/GenBank/DDBJ databases">
        <title>Qingshengfaniella alkalisoli gen. nov., sp. nov., isolated from saline soil.</title>
        <authorList>
            <person name="Xu L."/>
            <person name="Huang X.-X."/>
            <person name="Sun J.-Q."/>
        </authorList>
    </citation>
    <scope>NUCLEOTIDE SEQUENCE [LARGE SCALE GENOMIC DNA]</scope>
    <source>
        <strain evidence="12 13">DSM 27279</strain>
    </source>
</reference>
<organism evidence="12 13">
    <name type="scientific">Verticiella sediminum</name>
    <dbReference type="NCBI Taxonomy" id="1247510"/>
    <lineage>
        <taxon>Bacteria</taxon>
        <taxon>Pseudomonadati</taxon>
        <taxon>Pseudomonadota</taxon>
        <taxon>Betaproteobacteria</taxon>
        <taxon>Burkholderiales</taxon>
        <taxon>Alcaligenaceae</taxon>
        <taxon>Verticiella</taxon>
    </lineage>
</organism>
<dbReference type="InterPro" id="IPR029460">
    <property type="entry name" value="DNAPol_HHH"/>
</dbReference>
<dbReference type="InterPro" id="IPR003141">
    <property type="entry name" value="Pol/His_phosphatase_N"/>
</dbReference>
<dbReference type="CDD" id="cd04485">
    <property type="entry name" value="DnaE_OBF"/>
    <property type="match status" value="1"/>
</dbReference>
<keyword evidence="4 9" id="KW-0235">DNA replication</keyword>
<feature type="compositionally biased region" description="Low complexity" evidence="10">
    <location>
        <begin position="9"/>
        <end position="19"/>
    </location>
</feature>
<dbReference type="GO" id="GO:0008408">
    <property type="term" value="F:3'-5' exonuclease activity"/>
    <property type="evidence" value="ECO:0007669"/>
    <property type="project" value="InterPro"/>
</dbReference>
<dbReference type="HAMAP" id="MF_01902">
    <property type="entry name" value="DNApol_error_prone"/>
    <property type="match status" value="1"/>
</dbReference>
<dbReference type="InterPro" id="IPR023073">
    <property type="entry name" value="DnaE2"/>
</dbReference>
<dbReference type="Gene3D" id="1.10.150.870">
    <property type="match status" value="1"/>
</dbReference>
<feature type="region of interest" description="Disordered" evidence="10">
    <location>
        <begin position="1"/>
        <end position="24"/>
    </location>
</feature>